<keyword evidence="3" id="KW-0560">Oxidoreductase</keyword>
<dbReference type="InterPro" id="IPR047110">
    <property type="entry name" value="GABD/Sad-like"/>
</dbReference>
<evidence type="ECO:0000256" key="2">
    <source>
        <dbReference type="ARBA" id="ARBA00022857"/>
    </source>
</evidence>
<accession>A0ABV6C647</accession>
<dbReference type="InterPro" id="IPR016162">
    <property type="entry name" value="Ald_DH_N"/>
</dbReference>
<keyword evidence="2" id="KW-0521">NADP</keyword>
<dbReference type="SUPFAM" id="SSF53720">
    <property type="entry name" value="ALDH-like"/>
    <property type="match status" value="1"/>
</dbReference>
<dbReference type="InterPro" id="IPR016161">
    <property type="entry name" value="Ald_DH/histidinol_DH"/>
</dbReference>
<dbReference type="EMBL" id="JBHLYQ010000045">
    <property type="protein sequence ID" value="MFC0081732.1"/>
    <property type="molecule type" value="Genomic_DNA"/>
</dbReference>
<dbReference type="InterPro" id="IPR015590">
    <property type="entry name" value="Aldehyde_DH_dom"/>
</dbReference>
<evidence type="ECO:0000259" key="4">
    <source>
        <dbReference type="Pfam" id="PF00171"/>
    </source>
</evidence>
<proteinExistence type="inferred from homology"/>
<comment type="similarity">
    <text evidence="1">Belongs to the aldehyde dehydrogenase family.</text>
</comment>
<name>A0ABV6C647_9ACTN</name>
<organism evidence="5 6">
    <name type="scientific">Aciditerrimonas ferrireducens</name>
    <dbReference type="NCBI Taxonomy" id="667306"/>
    <lineage>
        <taxon>Bacteria</taxon>
        <taxon>Bacillati</taxon>
        <taxon>Actinomycetota</taxon>
        <taxon>Acidimicrobiia</taxon>
        <taxon>Acidimicrobiales</taxon>
        <taxon>Acidimicrobiaceae</taxon>
        <taxon>Aciditerrimonas</taxon>
    </lineage>
</organism>
<protein>
    <submittedName>
        <fullName evidence="5">NAD-dependent succinate-semialdehyde dehydrogenase</fullName>
    </submittedName>
</protein>
<dbReference type="Pfam" id="PF00171">
    <property type="entry name" value="Aldedh"/>
    <property type="match status" value="1"/>
</dbReference>
<sequence>MGEVRTIDPTTGEELASYPTATDEELETVLDRAADTARRWGQLPVEERAEGLRRLARAMRERREELAQLATAEMGKPIAESRAEVDKCAWGLEHAAELAPAALAPEPVDTGALESYVRFDPLGVVLAIMPWNFPYWQVIRAGASAMAAGNVLVLKHADNVTGCSLALGELVAAADLPPGLLAPIVVEVERVAGIIADPRVAAVTLTGSTRAGRAVASQAGAVLKKSVLELGGSDAFVVLEDADLAAAADWLVRSRFQNVGQSCIAAKRAVVVESVADELVGRVVEGVGRLVVGDPRDEKTTVGPMARRDLRDGLARQVEETKAAGAELLVGGRVLDRPGWFYEPTVLDRVPPGSPGRAEEVFGPALSVVRVPDAEAALAVANETEYGLGSNLWTSDLERARTLVGRIQAGHTAVNGMTASDPRLPFGGIKSSGYGRELALFGLRELVNVHSVVVNGPAGPPPPGGAATE</sequence>
<evidence type="ECO:0000313" key="5">
    <source>
        <dbReference type="EMBL" id="MFC0081732.1"/>
    </source>
</evidence>
<dbReference type="RefSeq" id="WP_377789016.1">
    <property type="nucleotide sequence ID" value="NZ_JBHLYQ010000045.1"/>
</dbReference>
<reference evidence="5 6" key="1">
    <citation type="submission" date="2024-09" db="EMBL/GenBank/DDBJ databases">
        <authorList>
            <person name="Sun Q."/>
            <person name="Mori K."/>
        </authorList>
    </citation>
    <scope>NUCLEOTIDE SEQUENCE [LARGE SCALE GENOMIC DNA]</scope>
    <source>
        <strain evidence="5 6">JCM 15389</strain>
    </source>
</reference>
<evidence type="ECO:0000313" key="6">
    <source>
        <dbReference type="Proteomes" id="UP001589788"/>
    </source>
</evidence>
<evidence type="ECO:0000256" key="1">
    <source>
        <dbReference type="ARBA" id="ARBA00009986"/>
    </source>
</evidence>
<dbReference type="InterPro" id="IPR016163">
    <property type="entry name" value="Ald_DH_C"/>
</dbReference>
<feature type="domain" description="Aldehyde dehydrogenase" evidence="4">
    <location>
        <begin position="4"/>
        <end position="452"/>
    </location>
</feature>
<gene>
    <name evidence="5" type="ORF">ACFFRE_06185</name>
</gene>
<dbReference type="Proteomes" id="UP001589788">
    <property type="component" value="Unassembled WGS sequence"/>
</dbReference>
<dbReference type="Gene3D" id="3.40.605.10">
    <property type="entry name" value="Aldehyde Dehydrogenase, Chain A, domain 1"/>
    <property type="match status" value="1"/>
</dbReference>
<evidence type="ECO:0000256" key="3">
    <source>
        <dbReference type="ARBA" id="ARBA00023002"/>
    </source>
</evidence>
<comment type="caution">
    <text evidence="5">The sequence shown here is derived from an EMBL/GenBank/DDBJ whole genome shotgun (WGS) entry which is preliminary data.</text>
</comment>
<dbReference type="InterPro" id="IPR044148">
    <property type="entry name" value="ALDH_GabD1-like"/>
</dbReference>
<dbReference type="CDD" id="cd07100">
    <property type="entry name" value="ALDH_SSADH1_GabD1"/>
    <property type="match status" value="1"/>
</dbReference>
<dbReference type="PANTHER" id="PTHR43217">
    <property type="entry name" value="SUCCINATE SEMIALDEHYDE DEHYDROGENASE [NAD(P)+] SAD"/>
    <property type="match status" value="1"/>
</dbReference>
<dbReference type="PANTHER" id="PTHR43217:SF1">
    <property type="entry name" value="SUCCINATE SEMIALDEHYDE DEHYDROGENASE [NAD(P)+] SAD"/>
    <property type="match status" value="1"/>
</dbReference>
<keyword evidence="6" id="KW-1185">Reference proteome</keyword>
<dbReference type="Gene3D" id="3.40.309.10">
    <property type="entry name" value="Aldehyde Dehydrogenase, Chain A, domain 2"/>
    <property type="match status" value="1"/>
</dbReference>